<dbReference type="Pfam" id="PF05199">
    <property type="entry name" value="GMC_oxred_C"/>
    <property type="match status" value="1"/>
</dbReference>
<dbReference type="Gene3D" id="3.30.410.40">
    <property type="match status" value="1"/>
</dbReference>
<dbReference type="GO" id="GO:0016614">
    <property type="term" value="F:oxidoreductase activity, acting on CH-OH group of donors"/>
    <property type="evidence" value="ECO:0007669"/>
    <property type="project" value="InterPro"/>
</dbReference>
<dbReference type="AlphaFoldDB" id="A0A068R8B6"/>
<evidence type="ECO:0000256" key="2">
    <source>
        <dbReference type="ARBA" id="ARBA00010790"/>
    </source>
</evidence>
<evidence type="ECO:0000256" key="4">
    <source>
        <dbReference type="ARBA" id="ARBA00022827"/>
    </source>
</evidence>
<dbReference type="Pfam" id="PF00732">
    <property type="entry name" value="GMC_oxred_N"/>
    <property type="match status" value="1"/>
</dbReference>
<comment type="similarity">
    <text evidence="2">Belongs to the GMC oxidoreductase family.</text>
</comment>
<sequence>MTHPFKPAPKSVDYDFIVVGGGTAGCVMASRLSENGKHRVLLLEAGQDSDVTQPDSPLLDASRLVLEGYNWSYEANVHGAERFSHFVQSESHQPLARNRRKAFSYCLGRVMGGSSAINGAVALRAFPSDFNHWVNMGCRQWAWSDVLPWYKKLENDVDRPDSALHGYQGPLRLRRPAGDEILPLEQAFADVCQQNGIAFIDDLNDGEHAAVGVVPANVVQGVERYDLYRSYLSAARERENLQILPHMTVERVLFNAGKAVGVEVSHNGDYITYRAHQIVLCAGAIGSPALLQRSGVGDTRLLQQLDIPVVADLPAVGNHLSDHASVVLWALPKSGNSIQKTPWRQTAARLSSGYDTQIDVQLGLMNNVASKTVPGFQNRIDYPRLVGASVMLMRPKSKGRVFIQSRDSQQLPMIDLPLSQEPEDIARLIGGVRQMWRLINHPELAAYLDGIQFWSEAMINNDEVMQNAIKNLVSPGWHASGTIRMGCASDPHTAADERGNLHGLSQITVADASLFPCIPSMPTNLTTVMVAERIASFLLESHV</sequence>
<dbReference type="SUPFAM" id="SSF54373">
    <property type="entry name" value="FAD-linked reductases, C-terminal domain"/>
    <property type="match status" value="1"/>
</dbReference>
<organism evidence="7 8">
    <name type="scientific">Xenorhabdus poinarii G6</name>
    <dbReference type="NCBI Taxonomy" id="1354304"/>
    <lineage>
        <taxon>Bacteria</taxon>
        <taxon>Pseudomonadati</taxon>
        <taxon>Pseudomonadota</taxon>
        <taxon>Gammaproteobacteria</taxon>
        <taxon>Enterobacterales</taxon>
        <taxon>Morganellaceae</taxon>
        <taxon>Xenorhabdus</taxon>
    </lineage>
</organism>
<dbReference type="InterPro" id="IPR000172">
    <property type="entry name" value="GMC_OxRdtase_N"/>
</dbReference>
<dbReference type="Gene3D" id="3.50.50.60">
    <property type="entry name" value="FAD/NAD(P)-binding domain"/>
    <property type="match status" value="1"/>
</dbReference>
<evidence type="ECO:0000313" key="8">
    <source>
        <dbReference type="Proteomes" id="UP000032735"/>
    </source>
</evidence>
<keyword evidence="3" id="KW-0285">Flavoprotein</keyword>
<name>A0A068R8B6_9GAMM</name>
<dbReference type="OrthoDB" id="9785276at2"/>
<dbReference type="PANTHER" id="PTHR11552:SF147">
    <property type="entry name" value="CHOLINE DEHYDROGENASE, MITOCHONDRIAL"/>
    <property type="match status" value="1"/>
</dbReference>
<feature type="binding site" evidence="5">
    <location>
        <begin position="118"/>
        <end position="121"/>
    </location>
    <ligand>
        <name>FAD</name>
        <dbReference type="ChEBI" id="CHEBI:57692"/>
    </ligand>
</feature>
<dbReference type="KEGG" id="xpo:XPG1_2713"/>
<dbReference type="EMBL" id="FO704551">
    <property type="protein sequence ID" value="CDG22365.1"/>
    <property type="molecule type" value="Genomic_DNA"/>
</dbReference>
<comment type="cofactor">
    <cofactor evidence="1 5">
        <name>FAD</name>
        <dbReference type="ChEBI" id="CHEBI:57692"/>
    </cofactor>
</comment>
<evidence type="ECO:0000256" key="1">
    <source>
        <dbReference type="ARBA" id="ARBA00001974"/>
    </source>
</evidence>
<dbReference type="HOGENOM" id="CLU_002865_7_1_6"/>
<feature type="binding site" evidence="5">
    <location>
        <begin position="477"/>
        <end position="478"/>
    </location>
    <ligand>
        <name>FAD</name>
        <dbReference type="ChEBI" id="CHEBI:57692"/>
    </ligand>
</feature>
<protein>
    <submittedName>
        <fullName evidence="7">Glucose-methanol-choline oxidoreductase</fullName>
    </submittedName>
</protein>
<evidence type="ECO:0000313" key="7">
    <source>
        <dbReference type="EMBL" id="CDG22365.1"/>
    </source>
</evidence>
<dbReference type="SUPFAM" id="SSF51905">
    <property type="entry name" value="FAD/NAD(P)-binding domain"/>
    <property type="match status" value="1"/>
</dbReference>
<dbReference type="PROSITE" id="PS51257">
    <property type="entry name" value="PROKAR_LIPOPROTEIN"/>
    <property type="match status" value="1"/>
</dbReference>
<evidence type="ECO:0000259" key="6">
    <source>
        <dbReference type="PROSITE" id="PS00624"/>
    </source>
</evidence>
<keyword evidence="8" id="KW-1185">Reference proteome</keyword>
<dbReference type="PIRSF" id="PIRSF000137">
    <property type="entry name" value="Alcohol_oxidase"/>
    <property type="match status" value="1"/>
</dbReference>
<accession>A0A068R8B6</accession>
<feature type="binding site" evidence="5">
    <location>
        <position position="110"/>
    </location>
    <ligand>
        <name>FAD</name>
        <dbReference type="ChEBI" id="CHEBI:57692"/>
    </ligand>
</feature>
<dbReference type="RefSeq" id="WP_045959299.1">
    <property type="nucleotide sequence ID" value="NZ_FO704551.1"/>
</dbReference>
<evidence type="ECO:0000256" key="3">
    <source>
        <dbReference type="ARBA" id="ARBA00022630"/>
    </source>
</evidence>
<feature type="binding site" evidence="5">
    <location>
        <position position="249"/>
    </location>
    <ligand>
        <name>FAD</name>
        <dbReference type="ChEBI" id="CHEBI:57692"/>
    </ligand>
</feature>
<feature type="domain" description="Glucose-methanol-choline oxidoreductase N-terminal" evidence="6">
    <location>
        <begin position="283"/>
        <end position="297"/>
    </location>
</feature>
<gene>
    <name evidence="7" type="ORF">XPG1_2713</name>
</gene>
<dbReference type="PANTHER" id="PTHR11552">
    <property type="entry name" value="GLUCOSE-METHANOL-CHOLINE GMC OXIDOREDUCTASE"/>
    <property type="match status" value="1"/>
</dbReference>
<dbReference type="GO" id="GO:0050660">
    <property type="term" value="F:flavin adenine dinucleotide binding"/>
    <property type="evidence" value="ECO:0007669"/>
    <property type="project" value="InterPro"/>
</dbReference>
<dbReference type="InterPro" id="IPR036188">
    <property type="entry name" value="FAD/NAD-bd_sf"/>
</dbReference>
<evidence type="ECO:0000256" key="5">
    <source>
        <dbReference type="PIRSR" id="PIRSR000137-2"/>
    </source>
</evidence>
<proteinExistence type="inferred from homology"/>
<dbReference type="InterPro" id="IPR007867">
    <property type="entry name" value="GMC_OxRtase_C"/>
</dbReference>
<dbReference type="PROSITE" id="PS00624">
    <property type="entry name" value="GMC_OXRED_2"/>
    <property type="match status" value="1"/>
</dbReference>
<dbReference type="InterPro" id="IPR012132">
    <property type="entry name" value="GMC_OxRdtase"/>
</dbReference>
<dbReference type="STRING" id="1354304.XPG1_2713"/>
<dbReference type="Proteomes" id="UP000032735">
    <property type="component" value="Chromosome"/>
</dbReference>
<reference evidence="7 8" key="1">
    <citation type="submission" date="2013-07" db="EMBL/GenBank/DDBJ databases">
        <authorList>
            <person name="Genoscope - CEA"/>
        </authorList>
    </citation>
    <scope>NUCLEOTIDE SEQUENCE [LARGE SCALE GENOMIC DNA]</scope>
    <source>
        <strain evidence="7 8">G6</strain>
    </source>
</reference>
<keyword evidence="4 5" id="KW-0274">FAD</keyword>